<dbReference type="GO" id="GO:0004519">
    <property type="term" value="F:endonuclease activity"/>
    <property type="evidence" value="ECO:0007669"/>
    <property type="project" value="UniProtKB-KW"/>
</dbReference>
<keyword evidence="1" id="KW-0378">Hydrolase</keyword>
<dbReference type="AlphaFoldDB" id="A0AAD1RYE3"/>
<dbReference type="EMBL" id="OW240915">
    <property type="protein sequence ID" value="CAH2283955.1"/>
    <property type="molecule type" value="Genomic_DNA"/>
</dbReference>
<proteinExistence type="predicted"/>
<reference evidence="1" key="1">
    <citation type="submission" date="2022-03" db="EMBL/GenBank/DDBJ databases">
        <authorList>
            <person name="Alioto T."/>
            <person name="Alioto T."/>
            <person name="Gomez Garrido J."/>
        </authorList>
    </citation>
    <scope>NUCLEOTIDE SEQUENCE</scope>
</reference>
<evidence type="ECO:0000313" key="1">
    <source>
        <dbReference type="EMBL" id="CAH2283955.1"/>
    </source>
</evidence>
<name>A0AAD1RYE3_PELCU</name>
<keyword evidence="1" id="KW-0255">Endonuclease</keyword>
<accession>A0AAD1RYE3</accession>
<dbReference type="Proteomes" id="UP001295444">
    <property type="component" value="Chromosome 04"/>
</dbReference>
<keyword evidence="1" id="KW-0540">Nuclease</keyword>
<dbReference type="PANTHER" id="PTHR31635">
    <property type="entry name" value="REVERSE TRANSCRIPTASE DOMAIN-CONTAINING PROTEIN-RELATED"/>
    <property type="match status" value="1"/>
</dbReference>
<evidence type="ECO:0000313" key="2">
    <source>
        <dbReference type="Proteomes" id="UP001295444"/>
    </source>
</evidence>
<organism evidence="1 2">
    <name type="scientific">Pelobates cultripes</name>
    <name type="common">Western spadefoot toad</name>
    <dbReference type="NCBI Taxonomy" id="61616"/>
    <lineage>
        <taxon>Eukaryota</taxon>
        <taxon>Metazoa</taxon>
        <taxon>Chordata</taxon>
        <taxon>Craniata</taxon>
        <taxon>Vertebrata</taxon>
        <taxon>Euteleostomi</taxon>
        <taxon>Amphibia</taxon>
        <taxon>Batrachia</taxon>
        <taxon>Anura</taxon>
        <taxon>Pelobatoidea</taxon>
        <taxon>Pelobatidae</taxon>
        <taxon>Pelobates</taxon>
    </lineage>
</organism>
<sequence>KSLSYLGIKIGYDYNTLFNNNYVPLIKTLKKDLENWHDKPISWIGRIHSIKMNILPRLLFLFQALPIKPNWLKLLTIYS</sequence>
<protein>
    <submittedName>
        <fullName evidence="1">Endonuclease, partial</fullName>
    </submittedName>
</protein>
<feature type="non-terminal residue" evidence="1">
    <location>
        <position position="79"/>
    </location>
</feature>
<feature type="non-terminal residue" evidence="1">
    <location>
        <position position="1"/>
    </location>
</feature>
<keyword evidence="2" id="KW-1185">Reference proteome</keyword>
<gene>
    <name evidence="1" type="ORF">PECUL_23A044043</name>
</gene>
<dbReference type="PANTHER" id="PTHR31635:SF196">
    <property type="entry name" value="REVERSE TRANSCRIPTASE DOMAIN-CONTAINING PROTEIN-RELATED"/>
    <property type="match status" value="1"/>
</dbReference>